<comment type="caution">
    <text evidence="4">The sequence shown here is derived from an EMBL/GenBank/DDBJ whole genome shotgun (WGS) entry which is preliminary data.</text>
</comment>
<keyword evidence="1 2" id="KW-0808">Transferase</keyword>
<feature type="transmembrane region" description="Helical" evidence="3">
    <location>
        <begin position="188"/>
        <end position="207"/>
    </location>
</feature>
<feature type="transmembrane region" description="Helical" evidence="3">
    <location>
        <begin position="12"/>
        <end position="31"/>
    </location>
</feature>
<gene>
    <name evidence="4" type="ORF">EV698_0310</name>
</gene>
<dbReference type="InterPro" id="IPR048254">
    <property type="entry name" value="CDP_ALCOHOL_P_TRANSF_CS"/>
</dbReference>
<dbReference type="GO" id="GO:0016780">
    <property type="term" value="F:phosphotransferase activity, for other substituted phosphate groups"/>
    <property type="evidence" value="ECO:0007669"/>
    <property type="project" value="InterPro"/>
</dbReference>
<keyword evidence="5" id="KW-1185">Reference proteome</keyword>
<dbReference type="EMBL" id="SHLI01000001">
    <property type="protein sequence ID" value="RZU98074.1"/>
    <property type="molecule type" value="Genomic_DNA"/>
</dbReference>
<protein>
    <submittedName>
        <fullName evidence="4">Phosphatidylglycerophosphate synthase</fullName>
    </submittedName>
</protein>
<dbReference type="RefSeq" id="WP_165385687.1">
    <property type="nucleotide sequence ID" value="NZ_SHLI01000001.1"/>
</dbReference>
<name>A0A4Q8CYN2_9GAMM</name>
<feature type="transmembrane region" description="Helical" evidence="3">
    <location>
        <begin position="37"/>
        <end position="59"/>
    </location>
</feature>
<evidence type="ECO:0000256" key="1">
    <source>
        <dbReference type="ARBA" id="ARBA00022679"/>
    </source>
</evidence>
<keyword evidence="3" id="KW-1133">Transmembrane helix</keyword>
<keyword evidence="3" id="KW-0812">Transmembrane</keyword>
<keyword evidence="3" id="KW-0472">Membrane</keyword>
<dbReference type="InterPro" id="IPR000462">
    <property type="entry name" value="CDP-OH_P_trans"/>
</dbReference>
<comment type="similarity">
    <text evidence="2">Belongs to the CDP-alcohol phosphatidyltransferase class-I family.</text>
</comment>
<evidence type="ECO:0000256" key="2">
    <source>
        <dbReference type="RuleBase" id="RU003750"/>
    </source>
</evidence>
<evidence type="ECO:0000313" key="5">
    <source>
        <dbReference type="Proteomes" id="UP000292298"/>
    </source>
</evidence>
<sequence>MVPPRTDESPLQILPDFLVAAIVLTGAAAGLQRALDLPAGVMVLALLAYAAMALLVWRLRGNRPLTPADRVTLGRGLLVMLLIGLLPSAGALPAEPALPFALGITAVLLDGVDGWVARRLDCVTAAGARFDMELDAVLLLVLTLWLFKLDLAGVWVLAIGAWRYAFILAGRWRPSLRQSLPASQRRRIICGIQASGLAVLLAPGFPSPWIPPLAALLLVLLSYSFIVDIAALWRFLRH</sequence>
<dbReference type="GO" id="GO:0016020">
    <property type="term" value="C:membrane"/>
    <property type="evidence" value="ECO:0007669"/>
    <property type="project" value="InterPro"/>
</dbReference>
<dbReference type="AlphaFoldDB" id="A0A4Q8CYN2"/>
<reference evidence="4 5" key="1">
    <citation type="submission" date="2019-02" db="EMBL/GenBank/DDBJ databases">
        <title>Genomic Encyclopedia of Type Strains, Phase IV (KMG-IV): sequencing the most valuable type-strain genomes for metagenomic binning, comparative biology and taxonomic classification.</title>
        <authorList>
            <person name="Goeker M."/>
        </authorList>
    </citation>
    <scope>NUCLEOTIDE SEQUENCE [LARGE SCALE GENOMIC DNA]</scope>
    <source>
        <strain evidence="4 5">DSM 21056</strain>
    </source>
</reference>
<proteinExistence type="inferred from homology"/>
<feature type="transmembrane region" description="Helical" evidence="3">
    <location>
        <begin position="71"/>
        <end position="91"/>
    </location>
</feature>
<evidence type="ECO:0000256" key="3">
    <source>
        <dbReference type="SAM" id="Phobius"/>
    </source>
</evidence>
<feature type="transmembrane region" description="Helical" evidence="3">
    <location>
        <begin position="213"/>
        <end position="236"/>
    </location>
</feature>
<dbReference type="GO" id="GO:0008654">
    <property type="term" value="P:phospholipid biosynthetic process"/>
    <property type="evidence" value="ECO:0007669"/>
    <property type="project" value="InterPro"/>
</dbReference>
<accession>A0A4Q8CYN2</accession>
<dbReference type="InterPro" id="IPR043130">
    <property type="entry name" value="CDP-OH_PTrfase_TM_dom"/>
</dbReference>
<dbReference type="Gene3D" id="1.20.120.1760">
    <property type="match status" value="1"/>
</dbReference>
<evidence type="ECO:0000313" key="4">
    <source>
        <dbReference type="EMBL" id="RZU98074.1"/>
    </source>
</evidence>
<dbReference type="Proteomes" id="UP000292298">
    <property type="component" value="Unassembled WGS sequence"/>
</dbReference>
<dbReference type="PROSITE" id="PS00379">
    <property type="entry name" value="CDP_ALCOHOL_P_TRANSF"/>
    <property type="match status" value="1"/>
</dbReference>
<dbReference type="Pfam" id="PF01066">
    <property type="entry name" value="CDP-OH_P_transf"/>
    <property type="match status" value="1"/>
</dbReference>
<organism evidence="4 5">
    <name type="scientific">Spiribacter vilamensis</name>
    <dbReference type="NCBI Taxonomy" id="531306"/>
    <lineage>
        <taxon>Bacteria</taxon>
        <taxon>Pseudomonadati</taxon>
        <taxon>Pseudomonadota</taxon>
        <taxon>Gammaproteobacteria</taxon>
        <taxon>Chromatiales</taxon>
        <taxon>Ectothiorhodospiraceae</taxon>
        <taxon>Spiribacter</taxon>
    </lineage>
</organism>